<comment type="similarity">
    <text evidence="1">Belongs to the PPase class C family. Prune subfamily.</text>
</comment>
<dbReference type="Proteomes" id="UP001378592">
    <property type="component" value="Unassembled WGS sequence"/>
</dbReference>
<reference evidence="3 4" key="1">
    <citation type="submission" date="2024-03" db="EMBL/GenBank/DDBJ databases">
        <title>The genome assembly and annotation of the cricket Gryllus longicercus Weissman &amp; Gray.</title>
        <authorList>
            <person name="Szrajer S."/>
            <person name="Gray D."/>
            <person name="Ylla G."/>
        </authorList>
    </citation>
    <scope>NUCLEOTIDE SEQUENCE [LARGE SCALE GENOMIC DNA]</scope>
    <source>
        <strain evidence="3">DAG 2021-001</strain>
        <tissue evidence="3">Whole body minus gut</tissue>
    </source>
</reference>
<dbReference type="AlphaFoldDB" id="A0AAN9VTI7"/>
<proteinExistence type="inferred from homology"/>
<feature type="domain" description="DHHA2" evidence="2">
    <location>
        <begin position="232"/>
        <end position="375"/>
    </location>
</feature>
<evidence type="ECO:0000313" key="3">
    <source>
        <dbReference type="EMBL" id="KAK7866462.1"/>
    </source>
</evidence>
<evidence type="ECO:0000256" key="1">
    <source>
        <dbReference type="ARBA" id="ARBA00010331"/>
    </source>
</evidence>
<evidence type="ECO:0000259" key="2">
    <source>
        <dbReference type="SMART" id="SM01131"/>
    </source>
</evidence>
<name>A0AAN9VTI7_9ORTH</name>
<dbReference type="Gene3D" id="3.10.310.20">
    <property type="entry name" value="DHHA2 domain"/>
    <property type="match status" value="1"/>
</dbReference>
<dbReference type="EMBL" id="JAZDUA010000147">
    <property type="protein sequence ID" value="KAK7866462.1"/>
    <property type="molecule type" value="Genomic_DNA"/>
</dbReference>
<dbReference type="Gene3D" id="3.90.1640.10">
    <property type="entry name" value="inorganic pyrophosphatase (n-terminal core)"/>
    <property type="match status" value="1"/>
</dbReference>
<dbReference type="GO" id="GO:0004309">
    <property type="term" value="F:exopolyphosphatase activity"/>
    <property type="evidence" value="ECO:0007669"/>
    <property type="project" value="TreeGrafter"/>
</dbReference>
<dbReference type="SUPFAM" id="SSF64182">
    <property type="entry name" value="DHH phosphoesterases"/>
    <property type="match status" value="1"/>
</dbReference>
<dbReference type="PANTHER" id="PTHR12112">
    <property type="entry name" value="BNIP - RELATED"/>
    <property type="match status" value="1"/>
</dbReference>
<accession>A0AAN9VTI7</accession>
<protein>
    <recommendedName>
        <fullName evidence="2">DHHA2 domain-containing protein</fullName>
    </recommendedName>
</protein>
<dbReference type="PANTHER" id="PTHR12112:SF39">
    <property type="entry name" value="EG:152A3.5 PROTEIN (FBGN0003116_PN PROTEIN)"/>
    <property type="match status" value="1"/>
</dbReference>
<dbReference type="InterPro" id="IPR038222">
    <property type="entry name" value="DHHA2_dom_sf"/>
</dbReference>
<dbReference type="InterPro" id="IPR004097">
    <property type="entry name" value="DHHA2"/>
</dbReference>
<sequence length="392" mass="44602">MSISQPSGYNMVDHFLQTAKNSLWNIMEYETVTVVMGNEACDLDTVACSLAYGIYYYDRYRRYSMDCVAMAIFDILPEELNLKTEVLFWLQKLKISKTHFMFRDDVNLRQLHGIGKLQLILVDHHVLSPRWKGLEKAVVEVIDHRPVQKGIQWPLATVNISTVGSCSSLIAEKVMEKRKDVFTLQISMLLYGAIVLDTAGLSLTSGRTTELDLSMAVMFESMYRECDREKVLKVLVQARADISTLATKLVLIKDMKLARGIPICGFPVSIPKLMERLDLYDVLLKFCEEKKYQIIVLMGQEVSSGTFLRDLGVFTSIPKWNGAEKLIQFLQESTDPNLELEPLETQKKITGLVVFKQKNTHASRKQVLPIVEAATHDIPELHALNEYPCQCK</sequence>
<evidence type="ECO:0000313" key="4">
    <source>
        <dbReference type="Proteomes" id="UP001378592"/>
    </source>
</evidence>
<dbReference type="SMART" id="SM01131">
    <property type="entry name" value="DHHA2"/>
    <property type="match status" value="1"/>
</dbReference>
<gene>
    <name evidence="3" type="ORF">R5R35_008983</name>
</gene>
<keyword evidence="4" id="KW-1185">Reference proteome</keyword>
<dbReference type="Pfam" id="PF02833">
    <property type="entry name" value="DHHA2"/>
    <property type="match status" value="1"/>
</dbReference>
<organism evidence="3 4">
    <name type="scientific">Gryllus longicercus</name>
    <dbReference type="NCBI Taxonomy" id="2509291"/>
    <lineage>
        <taxon>Eukaryota</taxon>
        <taxon>Metazoa</taxon>
        <taxon>Ecdysozoa</taxon>
        <taxon>Arthropoda</taxon>
        <taxon>Hexapoda</taxon>
        <taxon>Insecta</taxon>
        <taxon>Pterygota</taxon>
        <taxon>Neoptera</taxon>
        <taxon>Polyneoptera</taxon>
        <taxon>Orthoptera</taxon>
        <taxon>Ensifera</taxon>
        <taxon>Gryllidea</taxon>
        <taxon>Grylloidea</taxon>
        <taxon>Gryllidae</taxon>
        <taxon>Gryllinae</taxon>
        <taxon>Gryllus</taxon>
    </lineage>
</organism>
<dbReference type="InterPro" id="IPR038763">
    <property type="entry name" value="DHH_sf"/>
</dbReference>
<comment type="caution">
    <text evidence="3">The sequence shown here is derived from an EMBL/GenBank/DDBJ whole genome shotgun (WGS) entry which is preliminary data.</text>
</comment>
<dbReference type="GO" id="GO:0005737">
    <property type="term" value="C:cytoplasm"/>
    <property type="evidence" value="ECO:0007669"/>
    <property type="project" value="InterPro"/>
</dbReference>